<dbReference type="GO" id="GO:0004168">
    <property type="term" value="F:dolichol kinase activity"/>
    <property type="evidence" value="ECO:0007669"/>
    <property type="project" value="UniProtKB-EC"/>
</dbReference>
<dbReference type="GO" id="GO:0005789">
    <property type="term" value="C:endoplasmic reticulum membrane"/>
    <property type="evidence" value="ECO:0007669"/>
    <property type="project" value="UniProtKB-SubCell"/>
</dbReference>
<dbReference type="OrthoDB" id="377083at2759"/>
<comment type="subcellular location">
    <subcellularLocation>
        <location evidence="1">Endoplasmic reticulum membrane</location>
        <topology evidence="1">Multi-pass membrane protein</topology>
    </subcellularLocation>
</comment>
<dbReference type="AlphaFoldDB" id="W9YU65"/>
<evidence type="ECO:0000256" key="7">
    <source>
        <dbReference type="ARBA" id="ARBA00022824"/>
    </source>
</evidence>
<dbReference type="eggNOG" id="KOG2468">
    <property type="taxonomic scope" value="Eukaryota"/>
</dbReference>
<keyword evidence="7" id="KW-0256">Endoplasmic reticulum</keyword>
<dbReference type="RefSeq" id="XP_007720656.1">
    <property type="nucleotide sequence ID" value="XM_007722466.1"/>
</dbReference>
<organism evidence="12 13">
    <name type="scientific">Capronia coronata CBS 617.96</name>
    <dbReference type="NCBI Taxonomy" id="1182541"/>
    <lineage>
        <taxon>Eukaryota</taxon>
        <taxon>Fungi</taxon>
        <taxon>Dikarya</taxon>
        <taxon>Ascomycota</taxon>
        <taxon>Pezizomycotina</taxon>
        <taxon>Eurotiomycetes</taxon>
        <taxon>Chaetothyriomycetidae</taxon>
        <taxon>Chaetothyriales</taxon>
        <taxon>Herpotrichiellaceae</taxon>
        <taxon>Capronia</taxon>
    </lineage>
</organism>
<comment type="caution">
    <text evidence="12">The sequence shown here is derived from an EMBL/GenBank/DDBJ whole genome shotgun (WGS) entry which is preliminary data.</text>
</comment>
<evidence type="ECO:0000256" key="6">
    <source>
        <dbReference type="ARBA" id="ARBA00022777"/>
    </source>
</evidence>
<evidence type="ECO:0000256" key="2">
    <source>
        <dbReference type="ARBA" id="ARBA00010794"/>
    </source>
</evidence>
<dbReference type="EC" id="2.7.1.108" evidence="3"/>
<evidence type="ECO:0000313" key="12">
    <source>
        <dbReference type="EMBL" id="EXJ96427.1"/>
    </source>
</evidence>
<feature type="transmembrane region" description="Helical" evidence="11">
    <location>
        <begin position="558"/>
        <end position="580"/>
    </location>
</feature>
<feature type="region of interest" description="Disordered" evidence="10">
    <location>
        <begin position="1"/>
        <end position="119"/>
    </location>
</feature>
<comment type="similarity">
    <text evidence="2">Belongs to the polyprenol kinase family.</text>
</comment>
<dbReference type="EMBL" id="AMWN01000001">
    <property type="protein sequence ID" value="EXJ96427.1"/>
    <property type="molecule type" value="Genomic_DNA"/>
</dbReference>
<evidence type="ECO:0000256" key="9">
    <source>
        <dbReference type="ARBA" id="ARBA00023136"/>
    </source>
</evidence>
<keyword evidence="13" id="KW-1185">Reference proteome</keyword>
<dbReference type="PANTHER" id="PTHR13205:SF15">
    <property type="entry name" value="DOLICHOL KINASE"/>
    <property type="match status" value="1"/>
</dbReference>
<dbReference type="InterPro" id="IPR032974">
    <property type="entry name" value="Polypren_kinase"/>
</dbReference>
<feature type="compositionally biased region" description="Low complexity" evidence="10">
    <location>
        <begin position="103"/>
        <end position="114"/>
    </location>
</feature>
<feature type="transmembrane region" description="Helical" evidence="11">
    <location>
        <begin position="789"/>
        <end position="808"/>
    </location>
</feature>
<dbReference type="HOGENOM" id="CLU_007859_0_0_1"/>
<dbReference type="PANTHER" id="PTHR13205">
    <property type="entry name" value="TRANSMEMBRANE PROTEIN 15-RELATED"/>
    <property type="match status" value="1"/>
</dbReference>
<reference evidence="12 13" key="1">
    <citation type="submission" date="2013-03" db="EMBL/GenBank/DDBJ databases">
        <title>The Genome Sequence of Capronia coronata CBS 617.96.</title>
        <authorList>
            <consortium name="The Broad Institute Genomics Platform"/>
            <person name="Cuomo C."/>
            <person name="de Hoog S."/>
            <person name="Gorbushina A."/>
            <person name="Walker B."/>
            <person name="Young S.K."/>
            <person name="Zeng Q."/>
            <person name="Gargeya S."/>
            <person name="Fitzgerald M."/>
            <person name="Haas B."/>
            <person name="Abouelleil A."/>
            <person name="Allen A.W."/>
            <person name="Alvarado L."/>
            <person name="Arachchi H.M."/>
            <person name="Berlin A.M."/>
            <person name="Chapman S.B."/>
            <person name="Gainer-Dewar J."/>
            <person name="Goldberg J."/>
            <person name="Griggs A."/>
            <person name="Gujja S."/>
            <person name="Hansen M."/>
            <person name="Howarth C."/>
            <person name="Imamovic A."/>
            <person name="Ireland A."/>
            <person name="Larimer J."/>
            <person name="McCowan C."/>
            <person name="Murphy C."/>
            <person name="Pearson M."/>
            <person name="Poon T.W."/>
            <person name="Priest M."/>
            <person name="Roberts A."/>
            <person name="Saif S."/>
            <person name="Shea T."/>
            <person name="Sisk P."/>
            <person name="Sykes S."/>
            <person name="Wortman J."/>
            <person name="Nusbaum C."/>
            <person name="Birren B."/>
        </authorList>
    </citation>
    <scope>NUCLEOTIDE SEQUENCE [LARGE SCALE GENOMIC DNA]</scope>
    <source>
        <strain evidence="12 13">CBS 617.96</strain>
    </source>
</reference>
<keyword evidence="5 11" id="KW-0812">Transmembrane</keyword>
<keyword evidence="4" id="KW-0808">Transferase</keyword>
<feature type="region of interest" description="Disordered" evidence="10">
    <location>
        <begin position="518"/>
        <end position="544"/>
    </location>
</feature>
<keyword evidence="8 11" id="KW-1133">Transmembrane helix</keyword>
<feature type="transmembrane region" description="Helical" evidence="11">
    <location>
        <begin position="651"/>
        <end position="672"/>
    </location>
</feature>
<evidence type="ECO:0000256" key="4">
    <source>
        <dbReference type="ARBA" id="ARBA00022679"/>
    </source>
</evidence>
<sequence length="904" mass="98750">MTSSHPGQSVDGRTNPKDVHHQSRLTLSRSPQPYHRGGEALPQAQGHAGSNKHNPDLANLNAYSLPVISRSESSESGTEADDEKGPLLKGLPAPPLRLRKGLRGNSPAGLTPAASPLPTPPAFVDAREFHFFEPRPRAAKKSAEAGTQASDFEAYKRRKRREILRRCTETILQCGIGTIVWSSAGGTTGLVDWMNELTVFLLLAPFVYVCYPVQLTLRARATGKTWIQSFRQGFHVPSRFDPGPLLYPVVLPVLIAISLFQRSIAFLPAAIVCGLSSIPPVITATPKVPVIGEHIHWCLSILPLNASTLRMFYAAHSKPLSLKLGQGCLLTREELVMVFPLHQALMTVLGYLTTSSLDISELQLLSSALINLFLFAQTPQAEILKSMIWLGGLCIFVFCKNILIWEVTLARIPTWKLLRKRPKGGLVSQVDQAICQFLIRRRTQRMRRFSSASDDSDEDALSPFRKTRRRPKFSLNGRACTAGPGPQHVTPSTSLAGEEALLDPSISSNIPRRRTFTAFESGGDKSQTHGTRKPKPNPNGPSAPFLTLSVEQARVRKYVYAGLAYLIVFATILGPVRLYISQRALSGHEPFGWALGYLFGEVPSFRFWVVSNNLDSWICLPSRDASGVSIAPFGTIESVRQYVLGPATTRLLLCAYCGAILLTGIGAVLRLTSVVEVDTRRKVFHGIMVAMLLPTIFVDPCFIALALSLVLAVFLLLDLFRASQLPPISKPLTTFLAPYVDGRDHRGPIIVSHIFLLIGCAIPLWLSLAAVPRTGQAPWIGWDTAVRELSMVSGVICVGMGDAAASLIGRRYGKTKWCWAGGKSLEGSLAFAIAVTCGLYVSWVWLRLGGWAPWPAGSFSSYRTLARCWIAGMGASLMESTLTAANDNVVVPIGLWLLVRGLDI</sequence>
<dbReference type="GeneID" id="19156455"/>
<feature type="transmembrane region" description="Helical" evidence="11">
    <location>
        <begin position="388"/>
        <end position="412"/>
    </location>
</feature>
<feature type="transmembrane region" description="Helical" evidence="11">
    <location>
        <begin position="684"/>
        <end position="717"/>
    </location>
</feature>
<proteinExistence type="inferred from homology"/>
<evidence type="ECO:0000256" key="8">
    <source>
        <dbReference type="ARBA" id="ARBA00022989"/>
    </source>
</evidence>
<gene>
    <name evidence="12" type="ORF">A1O1_01553</name>
</gene>
<evidence type="ECO:0000256" key="5">
    <source>
        <dbReference type="ARBA" id="ARBA00022692"/>
    </source>
</evidence>
<evidence type="ECO:0000256" key="1">
    <source>
        <dbReference type="ARBA" id="ARBA00004477"/>
    </source>
</evidence>
<keyword evidence="6" id="KW-0418">Kinase</keyword>
<dbReference type="GO" id="GO:0043048">
    <property type="term" value="P:dolichyl monophosphate biosynthetic process"/>
    <property type="evidence" value="ECO:0007669"/>
    <property type="project" value="TreeGrafter"/>
</dbReference>
<dbReference type="Proteomes" id="UP000019484">
    <property type="component" value="Unassembled WGS sequence"/>
</dbReference>
<evidence type="ECO:0000256" key="10">
    <source>
        <dbReference type="SAM" id="MobiDB-lite"/>
    </source>
</evidence>
<name>W9YU65_9EURO</name>
<evidence type="ECO:0000256" key="3">
    <source>
        <dbReference type="ARBA" id="ARBA00012132"/>
    </source>
</evidence>
<evidence type="ECO:0000256" key="11">
    <source>
        <dbReference type="SAM" id="Phobius"/>
    </source>
</evidence>
<feature type="transmembrane region" description="Helical" evidence="11">
    <location>
        <begin position="749"/>
        <end position="769"/>
    </location>
</feature>
<evidence type="ECO:0000313" key="13">
    <source>
        <dbReference type="Proteomes" id="UP000019484"/>
    </source>
</evidence>
<feature type="transmembrane region" description="Helical" evidence="11">
    <location>
        <begin position="829"/>
        <end position="846"/>
    </location>
</feature>
<protein>
    <recommendedName>
        <fullName evidence="3">dolichol kinase</fullName>
        <ecNumber evidence="3">2.7.1.108</ecNumber>
    </recommendedName>
</protein>
<keyword evidence="9 11" id="KW-0472">Membrane</keyword>
<dbReference type="STRING" id="1182541.W9YU65"/>
<accession>W9YU65</accession>